<dbReference type="RefSeq" id="WP_253444095.1">
    <property type="nucleotide sequence ID" value="NZ_JARWAL010000001.1"/>
</dbReference>
<evidence type="ECO:0000256" key="1">
    <source>
        <dbReference type="SAM" id="Phobius"/>
    </source>
</evidence>
<evidence type="ECO:0000313" key="3">
    <source>
        <dbReference type="Proteomes" id="UP001252270"/>
    </source>
</evidence>
<sequence length="62" mass="6692">MSPQHFMEMASFTLNLVGMVVCIGGLTLAHRTRHRLPGYLLAGAGFVIAASPLLYTMFAGPR</sequence>
<keyword evidence="1" id="KW-0472">Membrane</keyword>
<keyword evidence="1" id="KW-0812">Transmembrane</keyword>
<proteinExistence type="predicted"/>
<protein>
    <submittedName>
        <fullName evidence="2">Uncharacterized protein</fullName>
    </submittedName>
</protein>
<evidence type="ECO:0000313" key="2">
    <source>
        <dbReference type="EMBL" id="MDR5891485.1"/>
    </source>
</evidence>
<keyword evidence="3" id="KW-1185">Reference proteome</keyword>
<feature type="transmembrane region" description="Helical" evidence="1">
    <location>
        <begin position="12"/>
        <end position="29"/>
    </location>
</feature>
<accession>A0ABU1GHK2</accession>
<comment type="caution">
    <text evidence="2">The sequence shown here is derived from an EMBL/GenBank/DDBJ whole genome shotgun (WGS) entry which is preliminary data.</text>
</comment>
<dbReference type="EMBL" id="JARWAL010000001">
    <property type="protein sequence ID" value="MDR5891485.1"/>
    <property type="molecule type" value="Genomic_DNA"/>
</dbReference>
<name>A0ABU1GHK2_9GAMM</name>
<keyword evidence="1" id="KW-1133">Transmembrane helix</keyword>
<gene>
    <name evidence="2" type="ORF">QC820_01555</name>
</gene>
<organism evidence="2 3">
    <name type="scientific">Halomonas mongoliensis</name>
    <dbReference type="NCBI Taxonomy" id="321265"/>
    <lineage>
        <taxon>Bacteria</taxon>
        <taxon>Pseudomonadati</taxon>
        <taxon>Pseudomonadota</taxon>
        <taxon>Gammaproteobacteria</taxon>
        <taxon>Oceanospirillales</taxon>
        <taxon>Halomonadaceae</taxon>
        <taxon>Halomonas</taxon>
    </lineage>
</organism>
<feature type="transmembrane region" description="Helical" evidence="1">
    <location>
        <begin position="36"/>
        <end position="58"/>
    </location>
</feature>
<reference evidence="2 3" key="1">
    <citation type="submission" date="2023-04" db="EMBL/GenBank/DDBJ databases">
        <title>A long-awaited taxogenomic arrangement of the family Halomonadaceae.</title>
        <authorList>
            <person name="De La Haba R."/>
            <person name="Chuvochina M."/>
            <person name="Wittouck S."/>
            <person name="Arahal D.R."/>
            <person name="Sanchez-Porro C."/>
            <person name="Hugenholtz P."/>
            <person name="Ventosa A."/>
        </authorList>
    </citation>
    <scope>NUCLEOTIDE SEQUENCE [LARGE SCALE GENOMIC DNA]</scope>
    <source>
        <strain evidence="2 3">DSM 17332</strain>
    </source>
</reference>
<dbReference type="Proteomes" id="UP001252270">
    <property type="component" value="Unassembled WGS sequence"/>
</dbReference>